<name>A0A5B8MBB4_9MICO</name>
<dbReference type="OrthoDB" id="5242248at2"/>
<keyword evidence="1" id="KW-0812">Transmembrane</keyword>
<sequence>MAAGILIPALTGWDVHVKSFPPLHARWMPRVGPGTLPSVALAALAVISAPWATRLRWGALLLVTFGYGLAWMLALATVDGFAGIGHILDTSYEYLNTARSVTDPIAVLREYVSRIPLHSADHWPVHIAGHPPGALFFFVALVRLGLGSGLAAGTAVTVIAATTAVAVLVTLRRLGAETAARRAAPIIALGPGAVWMAVSADAVFAAVGAWGLCCLAFAARSHARGRSIAWSVSAGLLLGYCVMMSYGLPVLAILALAILVAARTWRPLPWTACAALAVVLAFAAAGFTWWEAYPVLVRRYYDGVQKNRPYAYWVWADLSALAFSAGPLVGCTIAAASARVRHVVRRVPDQTRTIVLLSLGAAACVLVADLSGMSKAEVERIWLPFEPWMLAGAALLGTRWRRWGLALQLGTALLVQHLLSTGW</sequence>
<feature type="transmembrane region" description="Helical" evidence="1">
    <location>
        <begin position="230"/>
        <end position="261"/>
    </location>
</feature>
<feature type="transmembrane region" description="Helical" evidence="1">
    <location>
        <begin position="192"/>
        <end position="218"/>
    </location>
</feature>
<keyword evidence="3" id="KW-1185">Reference proteome</keyword>
<dbReference type="AlphaFoldDB" id="A0A5B8MBB4"/>
<dbReference type="EMBL" id="CP042305">
    <property type="protein sequence ID" value="QDZ16960.1"/>
    <property type="molecule type" value="Genomic_DNA"/>
</dbReference>
<protein>
    <recommendedName>
        <fullName evidence="4">Glycosyltransferase RgtA/B/C/D-like domain-containing protein</fullName>
    </recommendedName>
</protein>
<evidence type="ECO:0008006" key="4">
    <source>
        <dbReference type="Google" id="ProtNLM"/>
    </source>
</evidence>
<feature type="transmembrane region" description="Helical" evidence="1">
    <location>
        <begin position="310"/>
        <end position="333"/>
    </location>
</feature>
<proteinExistence type="predicted"/>
<accession>A0A5B8MBB4</accession>
<reference evidence="2 3" key="1">
    <citation type="submission" date="2019-07" db="EMBL/GenBank/DDBJ databases">
        <title>Full genome sequence of Humibacter sp. WJ7-1.</title>
        <authorList>
            <person name="Im W.-T."/>
        </authorList>
    </citation>
    <scope>NUCLEOTIDE SEQUENCE [LARGE SCALE GENOMIC DNA]</scope>
    <source>
        <strain evidence="2 3">WJ7-1</strain>
    </source>
</reference>
<evidence type="ECO:0000256" key="1">
    <source>
        <dbReference type="SAM" id="Phobius"/>
    </source>
</evidence>
<evidence type="ECO:0000313" key="2">
    <source>
        <dbReference type="EMBL" id="QDZ16960.1"/>
    </source>
</evidence>
<feature type="transmembrane region" description="Helical" evidence="1">
    <location>
        <begin position="354"/>
        <end position="374"/>
    </location>
</feature>
<evidence type="ECO:0000313" key="3">
    <source>
        <dbReference type="Proteomes" id="UP000320216"/>
    </source>
</evidence>
<keyword evidence="1" id="KW-1133">Transmembrane helix</keyword>
<feature type="transmembrane region" description="Helical" evidence="1">
    <location>
        <begin position="150"/>
        <end position="171"/>
    </location>
</feature>
<feature type="transmembrane region" description="Helical" evidence="1">
    <location>
        <begin position="268"/>
        <end position="290"/>
    </location>
</feature>
<organism evidence="2 3">
    <name type="scientific">Humibacter ginsenosidimutans</name>
    <dbReference type="NCBI Taxonomy" id="2599293"/>
    <lineage>
        <taxon>Bacteria</taxon>
        <taxon>Bacillati</taxon>
        <taxon>Actinomycetota</taxon>
        <taxon>Actinomycetes</taxon>
        <taxon>Micrococcales</taxon>
        <taxon>Microbacteriaceae</taxon>
        <taxon>Humibacter</taxon>
    </lineage>
</organism>
<feature type="transmembrane region" description="Helical" evidence="1">
    <location>
        <begin position="31"/>
        <end position="52"/>
    </location>
</feature>
<gene>
    <name evidence="2" type="ORF">FPZ11_16410</name>
</gene>
<feature type="transmembrane region" description="Helical" evidence="1">
    <location>
        <begin position="59"/>
        <end position="78"/>
    </location>
</feature>
<keyword evidence="1" id="KW-0472">Membrane</keyword>
<dbReference type="KEGG" id="huw:FPZ11_16410"/>
<dbReference type="Proteomes" id="UP000320216">
    <property type="component" value="Chromosome"/>
</dbReference>